<dbReference type="Pfam" id="PF18263">
    <property type="entry name" value="WHD_MCM6"/>
    <property type="match status" value="1"/>
</dbReference>
<dbReference type="SUPFAM" id="SSF50249">
    <property type="entry name" value="Nucleic acid-binding proteins"/>
    <property type="match status" value="1"/>
</dbReference>
<comment type="function">
    <text evidence="12">Acts as component of the MCM2-7 complex (MCM complex) which is the replicative helicase essential for 'once per cell cycle' DNA replication initiation and elongation in eukaryotic cells. The active ATPase sites in the MCM2-7 ring are formed through the interaction surfaces of two neighboring subunits such that a critical structure of a conserved arginine finger motif is provided in trans relative to the ATP-binding site of the Walker A box of the adjacent subunit. The six ATPase active sites, however, are likely to contribute differentially to the complex helicase activity.</text>
</comment>
<evidence type="ECO:0000256" key="8">
    <source>
        <dbReference type="ARBA" id="ARBA00023125"/>
    </source>
</evidence>
<dbReference type="PROSITE" id="PS00847">
    <property type="entry name" value="MCM_1"/>
    <property type="match status" value="1"/>
</dbReference>
<dbReference type="InterPro" id="IPR008049">
    <property type="entry name" value="MCM6"/>
</dbReference>
<dbReference type="Gene3D" id="3.30.1640.10">
    <property type="entry name" value="mini-chromosome maintenance (MCM) complex, chain A, domain 1"/>
    <property type="match status" value="1"/>
</dbReference>
<evidence type="ECO:0000256" key="6">
    <source>
        <dbReference type="ARBA" id="ARBA00022806"/>
    </source>
</evidence>
<evidence type="ECO:0000256" key="7">
    <source>
        <dbReference type="ARBA" id="ARBA00022840"/>
    </source>
</evidence>
<comment type="similarity">
    <text evidence="2 11">Belongs to the MCM family.</text>
</comment>
<dbReference type="GO" id="GO:0042555">
    <property type="term" value="C:MCM complex"/>
    <property type="evidence" value="ECO:0007669"/>
    <property type="project" value="UniProtKB-UniRule"/>
</dbReference>
<dbReference type="Gene3D" id="1.20.58.870">
    <property type="match status" value="1"/>
</dbReference>
<dbReference type="EC" id="3.6.4.12" evidence="12"/>
<evidence type="ECO:0000256" key="4">
    <source>
        <dbReference type="ARBA" id="ARBA00022741"/>
    </source>
</evidence>
<gene>
    <name evidence="14" type="ORF">Ctob_013268</name>
</gene>
<sequence>MSMQGIEAEVTNLFVQFISEFSSDSDEQPASAYGEAPPKDYLDQIESMKTNERTTLYVDWSHLQQHDIDLADAIKEHFHHLEPYLRQSVSRVMASLHEGYAQDREFHVSFFNLPHLCAIRELRTDKIATLISFTGTVTRSSDVRPELLQGIFQCELCSTLSDPVAQQFKYTQPIKCKNPTCVNRSEWQLRNDMSKFVDWQRVRVQENASEMPPGCMPRTLDVILRGEMVERAKAGDKCVFAGTLVVIPDVAQLAAPGERVEVVNKVDARNPTEGVHGLKSLGVRELTYRMAFLASSVQPAEARLGLVSIRDDPDDASAHFTQAEKELIYRMRNDKNIYHKLAASICPTVYGHDEVKRGILLMLFGGVHKSAPRDKTKLRGDINCCLVGDPSTAKSQFLKFVCSMLPRAVYASGKSSSAAGLTATVTRDEETGEFCIEAGALMLSDNGICCIDEFDKMEQRDQVAIHEAMEQQTISIAKAGIQATLNARASILAAANPEGGRYDRKKTLRQNLNLTSAIMSRFDLFFVVLDELDERKDYAIAKHIVSIHQHGTLVGHGAEPEYSVTQLQQYIRYARTLKPRLSPEAARKLVEFYRELRQQGESDANTGSYRVTVRQLEAMIRLGEARARVDLEPVISVRHVVEARKLLKASIARVEHEDVDVDEVLADDQFDDELARQADEAERRAAAESGKVERSLCVFIRSREEALGAGIQQRELVEWYLSQQEEIMSMEELAAERRLVRQVIQRLLSTDKVLMEVQTPEGVEVPEGLRQHDARYLSVRPHIEL</sequence>
<dbReference type="CDD" id="cd17757">
    <property type="entry name" value="MCM6"/>
    <property type="match status" value="1"/>
</dbReference>
<evidence type="ECO:0000256" key="10">
    <source>
        <dbReference type="ARBA" id="ARBA00023306"/>
    </source>
</evidence>
<keyword evidence="4 11" id="KW-0547">Nucleotide-binding</keyword>
<evidence type="ECO:0000256" key="12">
    <source>
        <dbReference type="RuleBase" id="RU368064"/>
    </source>
</evidence>
<keyword evidence="6 12" id="KW-0347">Helicase</keyword>
<dbReference type="SUPFAM" id="SSF52540">
    <property type="entry name" value="P-loop containing nucleoside triphosphate hydrolases"/>
    <property type="match status" value="1"/>
</dbReference>
<dbReference type="FunFam" id="2.20.28.10:FF:000003">
    <property type="entry name" value="DNA helicase"/>
    <property type="match status" value="1"/>
</dbReference>
<dbReference type="AlphaFoldDB" id="A0A0M0LPB9"/>
<evidence type="ECO:0000256" key="5">
    <source>
        <dbReference type="ARBA" id="ARBA00022801"/>
    </source>
</evidence>
<dbReference type="OrthoDB" id="1744952at2759"/>
<dbReference type="InterPro" id="IPR001208">
    <property type="entry name" value="MCM_dom"/>
</dbReference>
<protein>
    <recommendedName>
        <fullName evidence="12">DNA replication licensing factor MCM6</fullName>
        <ecNumber evidence="12">3.6.4.12</ecNumber>
    </recommendedName>
</protein>
<comment type="subcellular location">
    <subcellularLocation>
        <location evidence="1 12">Nucleus</location>
    </subcellularLocation>
</comment>
<dbReference type="Gene3D" id="2.40.50.140">
    <property type="entry name" value="Nucleic acid-binding proteins"/>
    <property type="match status" value="1"/>
</dbReference>
<dbReference type="PANTHER" id="PTHR11630:SF43">
    <property type="entry name" value="DNA REPLICATION LICENSING FACTOR MCM6"/>
    <property type="match status" value="1"/>
</dbReference>
<name>A0A0M0LPB9_9EUKA</name>
<dbReference type="Pfam" id="PF17855">
    <property type="entry name" value="MCM_lid"/>
    <property type="match status" value="1"/>
</dbReference>
<dbReference type="GO" id="GO:0006270">
    <property type="term" value="P:DNA replication initiation"/>
    <property type="evidence" value="ECO:0007669"/>
    <property type="project" value="UniProtKB-UniRule"/>
</dbReference>
<comment type="catalytic activity">
    <reaction evidence="12">
        <text>ATP + H2O = ADP + phosphate + H(+)</text>
        <dbReference type="Rhea" id="RHEA:13065"/>
        <dbReference type="ChEBI" id="CHEBI:15377"/>
        <dbReference type="ChEBI" id="CHEBI:15378"/>
        <dbReference type="ChEBI" id="CHEBI:30616"/>
        <dbReference type="ChEBI" id="CHEBI:43474"/>
        <dbReference type="ChEBI" id="CHEBI:456216"/>
        <dbReference type="EC" id="3.6.4.12"/>
    </reaction>
</comment>
<dbReference type="InterPro" id="IPR041562">
    <property type="entry name" value="MCM_lid"/>
</dbReference>
<dbReference type="EMBL" id="JWZX01000460">
    <property type="protein sequence ID" value="KOO52910.1"/>
    <property type="molecule type" value="Genomic_DNA"/>
</dbReference>
<evidence type="ECO:0000313" key="14">
    <source>
        <dbReference type="EMBL" id="KOO52910.1"/>
    </source>
</evidence>
<dbReference type="PROSITE" id="PS50051">
    <property type="entry name" value="MCM_2"/>
    <property type="match status" value="1"/>
</dbReference>
<dbReference type="Gene3D" id="2.20.28.10">
    <property type="match status" value="1"/>
</dbReference>
<dbReference type="GO" id="GO:0000727">
    <property type="term" value="P:double-strand break repair via break-induced replication"/>
    <property type="evidence" value="ECO:0007669"/>
    <property type="project" value="TreeGrafter"/>
</dbReference>
<dbReference type="InterPro" id="IPR012340">
    <property type="entry name" value="NA-bd_OB-fold"/>
</dbReference>
<dbReference type="FunFam" id="3.40.50.300:FF:000115">
    <property type="entry name" value="DNA helicase"/>
    <property type="match status" value="1"/>
</dbReference>
<comment type="caution">
    <text evidence="14">The sequence shown here is derived from an EMBL/GenBank/DDBJ whole genome shotgun (WGS) entry which is preliminary data.</text>
</comment>
<dbReference type="Proteomes" id="UP000037460">
    <property type="component" value="Unassembled WGS sequence"/>
</dbReference>
<dbReference type="GO" id="GO:1990518">
    <property type="term" value="F:single-stranded 3'-5' DNA helicase activity"/>
    <property type="evidence" value="ECO:0007669"/>
    <property type="project" value="TreeGrafter"/>
</dbReference>
<evidence type="ECO:0000313" key="15">
    <source>
        <dbReference type="Proteomes" id="UP000037460"/>
    </source>
</evidence>
<feature type="domain" description="MCM C-terminal AAA(+) ATPase" evidence="13">
    <location>
        <begin position="337"/>
        <end position="544"/>
    </location>
</feature>
<comment type="subunit">
    <text evidence="12">Component of the MCM2-7 complex.</text>
</comment>
<reference evidence="15" key="1">
    <citation type="journal article" date="2015" name="PLoS Genet.">
        <title>Genome Sequence and Transcriptome Analyses of Chrysochromulina tobin: Metabolic Tools for Enhanced Algal Fitness in the Prominent Order Prymnesiales (Haptophyceae).</title>
        <authorList>
            <person name="Hovde B.T."/>
            <person name="Deodato C.R."/>
            <person name="Hunsperger H.M."/>
            <person name="Ryken S.A."/>
            <person name="Yost W."/>
            <person name="Jha R.K."/>
            <person name="Patterson J."/>
            <person name="Monnat R.J. Jr."/>
            <person name="Barlow S.B."/>
            <person name="Starkenburg S.R."/>
            <person name="Cattolico R.A."/>
        </authorList>
    </citation>
    <scope>NUCLEOTIDE SEQUENCE</scope>
    <source>
        <strain evidence="15">CCMP291</strain>
    </source>
</reference>
<evidence type="ECO:0000256" key="2">
    <source>
        <dbReference type="ARBA" id="ARBA00008010"/>
    </source>
</evidence>
<dbReference type="Pfam" id="PF17207">
    <property type="entry name" value="MCM_OB"/>
    <property type="match status" value="1"/>
</dbReference>
<evidence type="ECO:0000259" key="13">
    <source>
        <dbReference type="PROSITE" id="PS50051"/>
    </source>
</evidence>
<keyword evidence="7 11" id="KW-0067">ATP-binding</keyword>
<keyword evidence="3 12" id="KW-0235">DNA replication</keyword>
<dbReference type="PRINTS" id="PR01657">
    <property type="entry name" value="MCMFAMILY"/>
</dbReference>
<keyword evidence="8 11" id="KW-0238">DNA-binding</keyword>
<accession>A0A0M0LPB9</accession>
<dbReference type="Gene3D" id="3.40.50.300">
    <property type="entry name" value="P-loop containing nucleotide triphosphate hydrolases"/>
    <property type="match status" value="1"/>
</dbReference>
<dbReference type="Pfam" id="PF14551">
    <property type="entry name" value="MCM_N"/>
    <property type="match status" value="1"/>
</dbReference>
<keyword evidence="5 12" id="KW-0378">Hydrolase</keyword>
<evidence type="ECO:0000256" key="11">
    <source>
        <dbReference type="RuleBase" id="RU004070"/>
    </source>
</evidence>
<evidence type="ECO:0000256" key="1">
    <source>
        <dbReference type="ARBA" id="ARBA00004123"/>
    </source>
</evidence>
<keyword evidence="10 12" id="KW-0131">Cell cycle</keyword>
<dbReference type="InterPro" id="IPR033762">
    <property type="entry name" value="MCM_OB"/>
</dbReference>
<dbReference type="GO" id="GO:0003697">
    <property type="term" value="F:single-stranded DNA binding"/>
    <property type="evidence" value="ECO:0007669"/>
    <property type="project" value="TreeGrafter"/>
</dbReference>
<dbReference type="SMART" id="SM00350">
    <property type="entry name" value="MCM"/>
    <property type="match status" value="1"/>
</dbReference>
<keyword evidence="9" id="KW-0539">Nucleus</keyword>
<evidence type="ECO:0000256" key="3">
    <source>
        <dbReference type="ARBA" id="ARBA00022705"/>
    </source>
</evidence>
<organism evidence="14 15">
    <name type="scientific">Chrysochromulina tobinii</name>
    <dbReference type="NCBI Taxonomy" id="1460289"/>
    <lineage>
        <taxon>Eukaryota</taxon>
        <taxon>Haptista</taxon>
        <taxon>Haptophyta</taxon>
        <taxon>Prymnesiophyceae</taxon>
        <taxon>Prymnesiales</taxon>
        <taxon>Chrysochromulinaceae</taxon>
        <taxon>Chrysochromulina</taxon>
    </lineage>
</organism>
<dbReference type="Pfam" id="PF00493">
    <property type="entry name" value="MCM"/>
    <property type="match status" value="1"/>
</dbReference>
<dbReference type="InterPro" id="IPR018525">
    <property type="entry name" value="MCM_CS"/>
</dbReference>
<dbReference type="GO" id="GO:0016887">
    <property type="term" value="F:ATP hydrolysis activity"/>
    <property type="evidence" value="ECO:0007669"/>
    <property type="project" value="RHEA"/>
</dbReference>
<dbReference type="InterPro" id="IPR027925">
    <property type="entry name" value="MCM_N"/>
</dbReference>
<dbReference type="GO" id="GO:0005524">
    <property type="term" value="F:ATP binding"/>
    <property type="evidence" value="ECO:0007669"/>
    <property type="project" value="UniProtKB-UniRule"/>
</dbReference>
<dbReference type="InterPro" id="IPR031327">
    <property type="entry name" value="MCM"/>
</dbReference>
<dbReference type="InterPro" id="IPR041024">
    <property type="entry name" value="Mcm6_C"/>
</dbReference>
<dbReference type="PANTHER" id="PTHR11630">
    <property type="entry name" value="DNA REPLICATION LICENSING FACTOR MCM FAMILY MEMBER"/>
    <property type="match status" value="1"/>
</dbReference>
<evidence type="ECO:0000256" key="9">
    <source>
        <dbReference type="ARBA" id="ARBA00023242"/>
    </source>
</evidence>
<dbReference type="GO" id="GO:0005634">
    <property type="term" value="C:nucleus"/>
    <property type="evidence" value="ECO:0007669"/>
    <property type="project" value="UniProtKB-SubCell"/>
</dbReference>
<dbReference type="InterPro" id="IPR027417">
    <property type="entry name" value="P-loop_NTPase"/>
</dbReference>
<proteinExistence type="inferred from homology"/>
<dbReference type="PRINTS" id="PR01662">
    <property type="entry name" value="MCMPROTEIN6"/>
</dbReference>
<keyword evidence="15" id="KW-1185">Reference proteome</keyword>
<dbReference type="GO" id="GO:1902969">
    <property type="term" value="P:mitotic DNA replication"/>
    <property type="evidence" value="ECO:0007669"/>
    <property type="project" value="TreeGrafter"/>
</dbReference>